<organism evidence="2 3">
    <name type="scientific">Nocardia uniformis</name>
    <dbReference type="NCBI Taxonomy" id="53432"/>
    <lineage>
        <taxon>Bacteria</taxon>
        <taxon>Bacillati</taxon>
        <taxon>Actinomycetota</taxon>
        <taxon>Actinomycetes</taxon>
        <taxon>Mycobacteriales</taxon>
        <taxon>Nocardiaceae</taxon>
        <taxon>Nocardia</taxon>
    </lineage>
</organism>
<evidence type="ECO:0000259" key="1">
    <source>
        <dbReference type="PROSITE" id="PS50914"/>
    </source>
</evidence>
<gene>
    <name evidence="2" type="ORF">HLB23_12780</name>
</gene>
<dbReference type="Gene3D" id="3.30.460.40">
    <property type="match status" value="1"/>
</dbReference>
<dbReference type="EMBL" id="JABELX010000004">
    <property type="protein sequence ID" value="NNH70729.1"/>
    <property type="molecule type" value="Genomic_DNA"/>
</dbReference>
<name>A0A849C762_9NOCA</name>
<dbReference type="Proteomes" id="UP000586827">
    <property type="component" value="Unassembled WGS sequence"/>
</dbReference>
<dbReference type="Gene3D" id="3.40.1520.20">
    <property type="match status" value="1"/>
</dbReference>
<reference evidence="2 3" key="1">
    <citation type="submission" date="2020-05" db="EMBL/GenBank/DDBJ databases">
        <title>MicrobeNet Type strains.</title>
        <authorList>
            <person name="Nicholson A.C."/>
        </authorList>
    </citation>
    <scope>NUCLEOTIDE SEQUENCE [LARGE SCALE GENOMIC DNA]</scope>
    <source>
        <strain evidence="2 3">JCM 3224</strain>
    </source>
</reference>
<proteinExistence type="predicted"/>
<dbReference type="SUPFAM" id="SSF81301">
    <property type="entry name" value="Nucleotidyltransferase"/>
    <property type="match status" value="1"/>
</dbReference>
<protein>
    <recommendedName>
        <fullName evidence="1">BON domain-containing protein</fullName>
    </recommendedName>
</protein>
<dbReference type="PROSITE" id="PS50914">
    <property type="entry name" value="BON"/>
    <property type="match status" value="1"/>
</dbReference>
<evidence type="ECO:0000313" key="3">
    <source>
        <dbReference type="Proteomes" id="UP000586827"/>
    </source>
</evidence>
<comment type="caution">
    <text evidence="2">The sequence shown here is derived from an EMBL/GenBank/DDBJ whole genome shotgun (WGS) entry which is preliminary data.</text>
</comment>
<dbReference type="InterPro" id="IPR007055">
    <property type="entry name" value="BON_dom"/>
</dbReference>
<feature type="domain" description="BON" evidence="1">
    <location>
        <begin position="199"/>
        <end position="267"/>
    </location>
</feature>
<evidence type="ECO:0000313" key="2">
    <source>
        <dbReference type="EMBL" id="NNH70729.1"/>
    </source>
</evidence>
<sequence length="278" mass="30686">MVLTIEHLLSTLTLVVNTLLENDIPFAVGGGCAVYARGGPPSDHDVDIFVKPVDADRARNALVEVGMRPVDPPEDWLTKVYDGTLLVDIVFRPNYRTVTDEMLNRGAWMRVGPAAAPVLSGTDLMVDKLMVLDPHRLDFTRLLAIARDLREQVNWRQVREETSMSPYARAFLNLLDDLGISHNREAESMNGNTGGDNVVPQYLVANLRRAFAEDPRTAELGVQVTIRGNVVVLSGEVGSAERRQQLEAVVHEHAPKLRVHNDVRVSTPAAPADTEELT</sequence>
<dbReference type="InterPro" id="IPR043519">
    <property type="entry name" value="NT_sf"/>
</dbReference>
<keyword evidence="3" id="KW-1185">Reference proteome</keyword>
<accession>A0A849C762</accession>
<dbReference type="AlphaFoldDB" id="A0A849C762"/>
<dbReference type="Pfam" id="PF04972">
    <property type="entry name" value="BON"/>
    <property type="match status" value="1"/>
</dbReference>